<accession>A0AA37UPT6</accession>
<dbReference type="Proteomes" id="UP001055115">
    <property type="component" value="Unassembled WGS sequence"/>
</dbReference>
<keyword evidence="3" id="KW-1185">Reference proteome</keyword>
<evidence type="ECO:0000313" key="3">
    <source>
        <dbReference type="Proteomes" id="UP001055115"/>
    </source>
</evidence>
<dbReference type="EMBL" id="BQXU01000020">
    <property type="protein sequence ID" value="GKT47627.1"/>
    <property type="molecule type" value="Genomic_DNA"/>
</dbReference>
<gene>
    <name evidence="2" type="ORF">ColSpa_07808</name>
</gene>
<protein>
    <submittedName>
        <fullName evidence="2">Uncharacterized protein</fullName>
    </submittedName>
</protein>
<evidence type="ECO:0000256" key="1">
    <source>
        <dbReference type="SAM" id="Phobius"/>
    </source>
</evidence>
<dbReference type="RefSeq" id="XP_049129977.1">
    <property type="nucleotide sequence ID" value="XM_049274020.1"/>
</dbReference>
<sequence length="214" mass="23509">MRFTNVLERTGYIDGPTPLGRTTPSIIVSADLSTLHEEYGVNTSVFSGTKAKMNQQGFAGSNYFTFINTIIPAWAEWESYGGGMKPWYSLYYSSMFYKIFEGVRVSRDPMAVLMRKSSALSTLRRSSQTTEQPETPPYGKLTVGRLSSSGQFAVIARVIATTQSSAGMRRTQPPVLKPMEYAGAMALTALICLAAFGIGSILGWIWPDGLRSEK</sequence>
<reference evidence="2 3" key="1">
    <citation type="submission" date="2022-03" db="EMBL/GenBank/DDBJ databases">
        <title>Genome data of Colletotrichum spp.</title>
        <authorList>
            <person name="Utami Y.D."/>
            <person name="Hiruma K."/>
        </authorList>
    </citation>
    <scope>NUCLEOTIDE SEQUENCE [LARGE SCALE GENOMIC DNA]</scope>
    <source>
        <strain evidence="2 3">MAFF 239500</strain>
    </source>
</reference>
<name>A0AA37UPT6_9PEZI</name>
<dbReference type="GeneID" id="73328610"/>
<organism evidence="2 3">
    <name type="scientific">Colletotrichum spaethianum</name>
    <dbReference type="NCBI Taxonomy" id="700344"/>
    <lineage>
        <taxon>Eukaryota</taxon>
        <taxon>Fungi</taxon>
        <taxon>Dikarya</taxon>
        <taxon>Ascomycota</taxon>
        <taxon>Pezizomycotina</taxon>
        <taxon>Sordariomycetes</taxon>
        <taxon>Hypocreomycetidae</taxon>
        <taxon>Glomerellales</taxon>
        <taxon>Glomerellaceae</taxon>
        <taxon>Colletotrichum</taxon>
        <taxon>Colletotrichum spaethianum species complex</taxon>
    </lineage>
</organism>
<proteinExistence type="predicted"/>
<comment type="caution">
    <text evidence="2">The sequence shown here is derived from an EMBL/GenBank/DDBJ whole genome shotgun (WGS) entry which is preliminary data.</text>
</comment>
<dbReference type="AlphaFoldDB" id="A0AA37UPT6"/>
<keyword evidence="1" id="KW-0812">Transmembrane</keyword>
<feature type="transmembrane region" description="Helical" evidence="1">
    <location>
        <begin position="181"/>
        <end position="206"/>
    </location>
</feature>
<keyword evidence="1" id="KW-1133">Transmembrane helix</keyword>
<evidence type="ECO:0000313" key="2">
    <source>
        <dbReference type="EMBL" id="GKT47627.1"/>
    </source>
</evidence>
<keyword evidence="1" id="KW-0472">Membrane</keyword>